<dbReference type="Pfam" id="PF09995">
    <property type="entry name" value="MPAB_Lcp_cat"/>
    <property type="match status" value="1"/>
</dbReference>
<evidence type="ECO:0000259" key="1">
    <source>
        <dbReference type="Pfam" id="PF09995"/>
    </source>
</evidence>
<dbReference type="PANTHER" id="PTHR36124">
    <property type="match status" value="1"/>
</dbReference>
<name>A0A2M9AR57_9ACTN</name>
<organism evidence="2 3">
    <name type="scientific">Mumia flava</name>
    <dbReference type="NCBI Taxonomy" id="1348852"/>
    <lineage>
        <taxon>Bacteria</taxon>
        <taxon>Bacillati</taxon>
        <taxon>Actinomycetota</taxon>
        <taxon>Actinomycetes</taxon>
        <taxon>Propionibacteriales</taxon>
        <taxon>Nocardioidaceae</taxon>
        <taxon>Mumia</taxon>
    </lineage>
</organism>
<dbReference type="Proteomes" id="UP000230842">
    <property type="component" value="Unassembled WGS sequence"/>
</dbReference>
<feature type="domain" description="ER-bound oxygenase mpaB/mpaB'/Rubber oxygenase catalytic" evidence="1">
    <location>
        <begin position="63"/>
        <end position="252"/>
    </location>
</feature>
<dbReference type="PANTHER" id="PTHR36124:SF1">
    <property type="entry name" value="ER-BOUND OXYGENASE MPAB_MPAB'_RUBBER OXYGENASE CATALYTIC DOMAIN-CONTAINING PROTEIN"/>
    <property type="match status" value="1"/>
</dbReference>
<dbReference type="AlphaFoldDB" id="A0A2M9AR57"/>
<protein>
    <submittedName>
        <fullName evidence="2">Uncharacterized protein DUF2236</fullName>
    </submittedName>
</protein>
<dbReference type="EMBL" id="PGEZ01000004">
    <property type="protein sequence ID" value="PJJ48169.1"/>
    <property type="molecule type" value="Genomic_DNA"/>
</dbReference>
<accession>A0A2M9AR57</accession>
<keyword evidence="3" id="KW-1185">Reference proteome</keyword>
<dbReference type="RefSeq" id="WP_211288241.1">
    <property type="nucleotide sequence ID" value="NZ_PGEZ01000004.1"/>
</dbReference>
<comment type="caution">
    <text evidence="2">The sequence shown here is derived from an EMBL/GenBank/DDBJ whole genome shotgun (WGS) entry which is preliminary data.</text>
</comment>
<gene>
    <name evidence="2" type="ORF">CLV56_4045</name>
</gene>
<sequence length="298" mass="34493">MSATAEARPTLSRRDARRRDAWQRVIATMDPETQYEEISRIVARYEFPWDLQQSLSFALFRTFAVPSIGRLLAETREFTAATQKRHDDTVLILDAIVEDGLESPDGRTAVRRMNRMHGSYDISNDDMRYVLSTFVVTPIRWIRDYGYRDSTRTEIDAAVLSYRRMGELMGIRDIPETYEDFEALLDDYERERFGYDPGARAVADATLELFCSFYPKALRRGVEIFSRAVMDDHVRAAFRYDDPPRVVIALSRGALRLRGRLLRHAPARRRPKRPIDTGSVRTYLPGGYRLDDLGTHLE</sequence>
<dbReference type="InterPro" id="IPR046366">
    <property type="entry name" value="MPAB"/>
</dbReference>
<evidence type="ECO:0000313" key="2">
    <source>
        <dbReference type="EMBL" id="PJJ48169.1"/>
    </source>
</evidence>
<dbReference type="GO" id="GO:0016491">
    <property type="term" value="F:oxidoreductase activity"/>
    <property type="evidence" value="ECO:0007669"/>
    <property type="project" value="InterPro"/>
</dbReference>
<dbReference type="InterPro" id="IPR018713">
    <property type="entry name" value="MPAB/Lcp_cat_dom"/>
</dbReference>
<reference evidence="2 3" key="1">
    <citation type="submission" date="2017-11" db="EMBL/GenBank/DDBJ databases">
        <title>Genomic Encyclopedia of Archaeal and Bacterial Type Strains, Phase II (KMG-II): From Individual Species to Whole Genera.</title>
        <authorList>
            <person name="Goeker M."/>
        </authorList>
    </citation>
    <scope>NUCLEOTIDE SEQUENCE [LARGE SCALE GENOMIC DNA]</scope>
    <source>
        <strain evidence="2 3">DSM 27763</strain>
    </source>
</reference>
<evidence type="ECO:0000313" key="3">
    <source>
        <dbReference type="Proteomes" id="UP000230842"/>
    </source>
</evidence>
<proteinExistence type="predicted"/>